<evidence type="ECO:0000313" key="3">
    <source>
        <dbReference type="Proteomes" id="UP000271003"/>
    </source>
</evidence>
<dbReference type="AlphaFoldDB" id="A0A2Z6IBJ0"/>
<organism evidence="2 3">
    <name type="scientific">Sutterella megalosphaeroides</name>
    <dbReference type="NCBI Taxonomy" id="2494234"/>
    <lineage>
        <taxon>Bacteria</taxon>
        <taxon>Pseudomonadati</taxon>
        <taxon>Pseudomonadota</taxon>
        <taxon>Betaproteobacteria</taxon>
        <taxon>Burkholderiales</taxon>
        <taxon>Sutterellaceae</taxon>
        <taxon>Sutterella</taxon>
    </lineage>
</organism>
<dbReference type="KEGG" id="sutt:SUTMEG_08780"/>
<sequence length="219" mass="23460">MRHAFFALTLLSLPVAAPLAATDPAPTAQAESVESKIEPGTTLGADSAELLSLLRAEQLSGRFREEKTVAGFPKPMISTGTFRFAGSELRWTTESPFASEIRVSPAGIETISGKTRRMLSAKDIPAVGRFARMLADFLSGRLDSVREAFDLTAERTPDGRIAVTALPRAKALGETIREVRIYGHTHVEEVVMTAASGEVSRMHFTDVSDSDSSVSAPGP</sequence>
<keyword evidence="1" id="KW-0732">Signal</keyword>
<dbReference type="Gene3D" id="2.50.20.10">
    <property type="entry name" value="Lipoprotein localisation LolA/LolB/LppX"/>
    <property type="match status" value="1"/>
</dbReference>
<reference evidence="2 3" key="1">
    <citation type="journal article" date="2018" name="Int. J. Syst. Evol. Microbiol.">
        <title>Mesosutterella multiformis gen. nov., sp. nov., a member of the family Sutterellaceae and Sutterella megalosphaeroides sp. nov., isolated from human faeces.</title>
        <authorList>
            <person name="Sakamoto M."/>
            <person name="Ikeyama N."/>
            <person name="Kunihiro T."/>
            <person name="Iino T."/>
            <person name="Yuki M."/>
            <person name="Ohkuma M."/>
        </authorList>
    </citation>
    <scope>NUCLEOTIDE SEQUENCE [LARGE SCALE GENOMIC DNA]</scope>
    <source>
        <strain evidence="2 3">6FBBBH3</strain>
    </source>
</reference>
<proteinExistence type="predicted"/>
<gene>
    <name evidence="2" type="ORF">SUTMEG_08780</name>
</gene>
<accession>A0A2Z6IBJ0</accession>
<feature type="signal peptide" evidence="1">
    <location>
        <begin position="1"/>
        <end position="21"/>
    </location>
</feature>
<dbReference type="EMBL" id="AP018786">
    <property type="protein sequence ID" value="BBF22987.1"/>
    <property type="molecule type" value="Genomic_DNA"/>
</dbReference>
<dbReference type="OrthoDB" id="9156144at2"/>
<name>A0A2Z6IBJ0_9BURK</name>
<evidence type="ECO:0008006" key="4">
    <source>
        <dbReference type="Google" id="ProtNLM"/>
    </source>
</evidence>
<evidence type="ECO:0000313" key="2">
    <source>
        <dbReference type="EMBL" id="BBF22987.1"/>
    </source>
</evidence>
<evidence type="ECO:0000256" key="1">
    <source>
        <dbReference type="SAM" id="SignalP"/>
    </source>
</evidence>
<dbReference type="RefSeq" id="WP_120176641.1">
    <property type="nucleotide sequence ID" value="NZ_AP018786.1"/>
</dbReference>
<keyword evidence="3" id="KW-1185">Reference proteome</keyword>
<protein>
    <recommendedName>
        <fullName evidence="4">Outer-membrane lipoprotein carrier protein</fullName>
    </recommendedName>
</protein>
<dbReference type="Proteomes" id="UP000271003">
    <property type="component" value="Chromosome"/>
</dbReference>
<feature type="chain" id="PRO_5016273307" description="Outer-membrane lipoprotein carrier protein" evidence="1">
    <location>
        <begin position="22"/>
        <end position="219"/>
    </location>
</feature>